<evidence type="ECO:0000259" key="10">
    <source>
        <dbReference type="Pfam" id="PF06594"/>
    </source>
</evidence>
<dbReference type="GO" id="GO:0005576">
    <property type="term" value="C:extracellular region"/>
    <property type="evidence" value="ECO:0007669"/>
    <property type="project" value="UniProtKB-SubCell"/>
</dbReference>
<organism evidence="11">
    <name type="scientific">Herbaspirillum huttiense subsp. nephrolepidis</name>
    <dbReference type="NCBI Taxonomy" id="3075126"/>
    <lineage>
        <taxon>Bacteria</taxon>
        <taxon>Pseudomonadati</taxon>
        <taxon>Pseudomonadota</taxon>
        <taxon>Betaproteobacteria</taxon>
        <taxon>Burkholderiales</taxon>
        <taxon>Oxalobacteraceae</taxon>
        <taxon>Herbaspirillum</taxon>
    </lineage>
</organism>
<evidence type="ECO:0000256" key="5">
    <source>
        <dbReference type="ARBA" id="ARBA00022737"/>
    </source>
</evidence>
<dbReference type="Pfam" id="PF00353">
    <property type="entry name" value="HemolysinCabind"/>
    <property type="match status" value="16"/>
</dbReference>
<keyword evidence="4" id="KW-0800">Toxin</keyword>
<dbReference type="InterPro" id="IPR001343">
    <property type="entry name" value="Hemolysn_Ca-bd"/>
</dbReference>
<feature type="region of interest" description="Disordered" evidence="9">
    <location>
        <begin position="1606"/>
        <end position="1636"/>
    </location>
</feature>
<keyword evidence="5" id="KW-0677">Repeat</keyword>
<keyword evidence="7" id="KW-0843">Virulence</keyword>
<reference evidence="11" key="1">
    <citation type="submission" date="2023-02" db="EMBL/GenBank/DDBJ databases">
        <title>Description of Herbaspirillum huttiense subsp. nephrolepsisexaltata and Herbaspirillum huttiense subsp. lycopersicon.</title>
        <authorList>
            <person name="Poudel M."/>
            <person name="Sharma A."/>
            <person name="Goss E."/>
            <person name="Tapia J.H."/>
            <person name="Harmon C.M."/>
            <person name="Jones J.B."/>
        </authorList>
    </citation>
    <scope>NUCLEOTIDE SEQUENCE</scope>
    <source>
        <strain evidence="11">NC40101</strain>
    </source>
</reference>
<evidence type="ECO:0000256" key="1">
    <source>
        <dbReference type="ARBA" id="ARBA00004370"/>
    </source>
</evidence>
<evidence type="ECO:0000256" key="2">
    <source>
        <dbReference type="ARBA" id="ARBA00004613"/>
    </source>
</evidence>
<comment type="subcellular location">
    <subcellularLocation>
        <location evidence="1">Membrane</location>
    </subcellularLocation>
    <subcellularLocation>
        <location evidence="2">Secreted</location>
    </subcellularLocation>
</comment>
<dbReference type="Pfam" id="PF06594">
    <property type="entry name" value="HCBP_related"/>
    <property type="match status" value="1"/>
</dbReference>
<feature type="domain" description="Haemolysin-type calcium binding-related" evidence="10">
    <location>
        <begin position="1704"/>
        <end position="1741"/>
    </location>
</feature>
<dbReference type="PRINTS" id="PR01488">
    <property type="entry name" value="RTXTOXINA"/>
</dbReference>
<evidence type="ECO:0000256" key="3">
    <source>
        <dbReference type="ARBA" id="ARBA00022525"/>
    </source>
</evidence>
<evidence type="ECO:0000256" key="9">
    <source>
        <dbReference type="SAM" id="MobiDB-lite"/>
    </source>
</evidence>
<dbReference type="InterPro" id="IPR011049">
    <property type="entry name" value="Serralysin-like_metalloprot_C"/>
</dbReference>
<name>A0AAE4GB13_9BURK</name>
<dbReference type="PANTHER" id="PTHR38340:SF1">
    <property type="entry name" value="S-LAYER PROTEIN"/>
    <property type="match status" value="1"/>
</dbReference>
<dbReference type="PRINTS" id="PR00313">
    <property type="entry name" value="CABNDNGRPT"/>
</dbReference>
<feature type="compositionally biased region" description="Polar residues" evidence="9">
    <location>
        <begin position="1469"/>
        <end position="1488"/>
    </location>
</feature>
<dbReference type="InterPro" id="IPR003995">
    <property type="entry name" value="RTX_toxin_determinant-A"/>
</dbReference>
<dbReference type="GO" id="GO:0016020">
    <property type="term" value="C:membrane"/>
    <property type="evidence" value="ECO:0007669"/>
    <property type="project" value="UniProtKB-SubCell"/>
</dbReference>
<gene>
    <name evidence="11" type="ORF">RJN63_20020</name>
</gene>
<dbReference type="InterPro" id="IPR018247">
    <property type="entry name" value="EF_Hand_1_Ca_BS"/>
</dbReference>
<dbReference type="GO" id="GO:0090729">
    <property type="term" value="F:toxin activity"/>
    <property type="evidence" value="ECO:0007669"/>
    <property type="project" value="UniProtKB-KW"/>
</dbReference>
<proteinExistence type="predicted"/>
<dbReference type="InterPro" id="IPR050557">
    <property type="entry name" value="RTX_toxin/Mannuronan_C5-epim"/>
</dbReference>
<dbReference type="SUPFAM" id="SSF51120">
    <property type="entry name" value="beta-Roll"/>
    <property type="match status" value="8"/>
</dbReference>
<dbReference type="PROSITE" id="PS00018">
    <property type="entry name" value="EF_HAND_1"/>
    <property type="match status" value="1"/>
</dbReference>
<dbReference type="Gene3D" id="2.150.10.10">
    <property type="entry name" value="Serralysin-like metalloprotease, C-terminal"/>
    <property type="match status" value="12"/>
</dbReference>
<keyword evidence="6" id="KW-0106">Calcium</keyword>
<feature type="region of interest" description="Disordered" evidence="9">
    <location>
        <begin position="1469"/>
        <end position="1495"/>
    </location>
</feature>
<dbReference type="InterPro" id="IPR018511">
    <property type="entry name" value="Hemolysin-typ_Ca-bd_CS"/>
</dbReference>
<accession>A0AAE4GB13</accession>
<dbReference type="EMBL" id="JAVRAA010000011">
    <property type="protein sequence ID" value="MDT0339133.1"/>
    <property type="molecule type" value="Genomic_DNA"/>
</dbReference>
<comment type="caution">
    <text evidence="11">The sequence shown here is derived from an EMBL/GenBank/DDBJ whole genome shotgun (WGS) entry which is preliminary data.</text>
</comment>
<dbReference type="GO" id="GO:0005509">
    <property type="term" value="F:calcium ion binding"/>
    <property type="evidence" value="ECO:0007669"/>
    <property type="project" value="InterPro"/>
</dbReference>
<evidence type="ECO:0000256" key="7">
    <source>
        <dbReference type="ARBA" id="ARBA00023026"/>
    </source>
</evidence>
<feature type="compositionally biased region" description="Gly residues" evidence="9">
    <location>
        <begin position="1622"/>
        <end position="1635"/>
    </location>
</feature>
<sequence length="1979" mass="207828">MKLYRKAYGDDATEHLWTKIRDTGGDGVDGLMVSTELTSMMGKLAFESPDPAIRAQALGWMEKVPGTSDPAALWRSTKLIGKWLGISIETIGDFNLPAIADAPRQLISDQQLIEGIVQRLATQAINQDAIALGLESPTRNSAALIAKSGLHVAQFREGGTVDDLWLVEKNAGRYQGSRIQFRSDFVASNGSVDGKTLLVQQGQPYFVPERSADGTTTYHYSNGAVVANNAATGEYHMVVPNTDGSGGQTVYTRKLGADGYTVRQVSTTAAGKILYEQESVQATRDAELSPVKTVSVVDGQTTRRDWFSDAGYQTDTYRDASGSPVSSAIQLGKTSYDLYDPGQRAHAEYQLSSLHDDGRLNQRYWLDFSSLTTRWLLGAAGGLGFKPAGELGFKLPAGWSDPIGAFYDSQSASYDRSASIALATVRAMSATGQALSASQLAALDVNRDGQVSTGEAGALRLWADINEDGQLGSNELMSVTRNISRDDYGFLTRGSGRVVANAMSMAAPPAHTRNEPAYAGVPPSNDQELRKRMQVYPMFQGIFLWKAGEIMLGWNRNQYDYMIGTNGDDRFDVNYFAAAPAYLSRYTGRVRFFMAGAGNDVMGGSDRADTLWGGTGNDTLYGYAGADLLYGEEGDDAVLGHDGNDQLDGGAGNDLLLGGAGEDLVWGGEGADELQGNEGNDVLLGQAGNDRLYGQAGNDTLWGGDGADDLQGNEGGDALLGGAGNDRLFGQLGNDLLIGGDGDDVLVGFMASNEARQGLAAGESDDDVLQGGAGNDNLFGGPGDDQLSGESGRDLLLGDEGQDSLWGGSDDDELQGGAGNDQMDGGSGHDKLFGQAGNDRLWGGEGNDLLIGFTASNDPRQTLLAGETDDDVLYGGAGSDVLIGGAGSDQLYGGDDRDELQGGASDDMLMGEGGNDNLFGQAGNDTLYGGEGDDYLQGFTASNESQQRLAAGETDDDFLYGGAGTDILVGGVGSDYLDGGAGADTMVGGKGDDVYIVNSVNDTVYEQEGEGYDTVITSSNYLLNAHIEELRLLEGYRIHATGNALDNTLIGNSADNILDGVTGADLMRGGAGNDTYYVDNAGDVVSERAGEGRDMVQSSVSYRLGAEVENLLLLDFSKPEKGAVDGRNVLVYGYPKRNELDYMQGDAVDNYTGTCALTSIANLLTQAGRPTTEAQVVRLAINNNWTVSNPALPAHQLGGTNVEDQRKLLGSYGLRNDVVTGYNEMGMANLLRSGRGVILAVNAGLLWGEDAYKGNGAVNHAVTLTGAVIAESDGALLGFYLADSGRGRVSDMNRFVDISSLRRAADRPNAYAIHTLEPVKYWEENIDATGNELANNIAGNRGNNVLQGLAGDDVISGAAGDDTLTGGTGNDRLDGGSGDDTYRYQAGDGADVIQDADGNDTLLLGEGIAASSVRTTVQGGRLTLALGGGSVEMEAKAGKLVDRIQFADGTVWHARADGSGYVQKVGGQLASTDPFSQDQSVSPDTASGSMAALPAPQPQWSAIGSPLPSGPVHPGRFGSPWGNAAVPGRSTVSTPGNDYLAGTAGADSLAGLQGHDEYIVNHSGDVIVEGLFEGIDTVYASVSHSLSENVETLTLTGAAAIDGSGNDGPNTINGNQSDNRLSGGGGNDTLYGGAGSDTLDGGADNDWLDGGVGSDIYLFDRGSGEDRINEADRSTAARASLDVVILGAGIRQDDLHVSRNRWDDLILNVVGSPDQLRLSGWFSDAGSAIEQIRFHDGTAWDPGKLNELSAMATRHDDYLVGTRAADRLEGLAGDDTYVVNHYGDVIVEKRGEGVDTVMSSVSFSLTPELERLELTGNGNIDGLGNAGANHILGNWGRNVLDGGAGDDYLAGGGGGDTYLFGKGSGNDIIDISDGDGNDDDRVRIGAGVSTQQIWLRRVEEDLELSLFESGDKLSVKDWFDHHSKRWDRMELSNGRWLGAHEVDALVSAMATFAPPPAGQAALPSAYQAALGTLIATSWH</sequence>
<dbReference type="InterPro" id="IPR010566">
    <property type="entry name" value="Haemolys_ca-bd"/>
</dbReference>
<feature type="compositionally biased region" description="Polar residues" evidence="9">
    <location>
        <begin position="1607"/>
        <end position="1620"/>
    </location>
</feature>
<evidence type="ECO:0000256" key="8">
    <source>
        <dbReference type="ARBA" id="ARBA00023136"/>
    </source>
</evidence>
<keyword evidence="8" id="KW-0472">Membrane</keyword>
<feature type="region of interest" description="Disordered" evidence="9">
    <location>
        <begin position="760"/>
        <end position="838"/>
    </location>
</feature>
<dbReference type="PANTHER" id="PTHR38340">
    <property type="entry name" value="S-LAYER PROTEIN"/>
    <property type="match status" value="1"/>
</dbReference>
<evidence type="ECO:0000256" key="4">
    <source>
        <dbReference type="ARBA" id="ARBA00022656"/>
    </source>
</evidence>
<evidence type="ECO:0000256" key="6">
    <source>
        <dbReference type="ARBA" id="ARBA00022837"/>
    </source>
</evidence>
<protein>
    <submittedName>
        <fullName evidence="11">Calcium-binding protein</fullName>
    </submittedName>
</protein>
<keyword evidence="3" id="KW-0964">Secreted</keyword>
<evidence type="ECO:0000313" key="11">
    <source>
        <dbReference type="EMBL" id="MDT0339133.1"/>
    </source>
</evidence>
<dbReference type="RefSeq" id="WP_310835706.1">
    <property type="nucleotide sequence ID" value="NZ_JAVLSM010000001.1"/>
</dbReference>
<dbReference type="PROSITE" id="PS00330">
    <property type="entry name" value="HEMOLYSIN_CALCIUM"/>
    <property type="match status" value="11"/>
</dbReference>